<keyword evidence="2" id="KW-1185">Reference proteome</keyword>
<evidence type="ECO:0000313" key="2">
    <source>
        <dbReference type="Proteomes" id="UP000030687"/>
    </source>
</evidence>
<dbReference type="Proteomes" id="UP000030687">
    <property type="component" value="Unassembled WGS sequence"/>
</dbReference>
<dbReference type="AlphaFoldDB" id="V4SPF4"/>
<reference evidence="1 2" key="1">
    <citation type="submission" date="2013-10" db="EMBL/GenBank/DDBJ databases">
        <authorList>
            <consortium name="International Citrus Genome Consortium"/>
            <person name="Jenkins J."/>
            <person name="Schmutz J."/>
            <person name="Prochnik S."/>
            <person name="Rokhsar D."/>
            <person name="Gmitter F."/>
            <person name="Ollitrault P."/>
            <person name="Machado M."/>
            <person name="Talon M."/>
            <person name="Wincker P."/>
            <person name="Jaillon O."/>
            <person name="Morgante M."/>
        </authorList>
    </citation>
    <scope>NUCLEOTIDE SEQUENCE</scope>
    <source>
        <strain evidence="2">cv. Clemenules</strain>
    </source>
</reference>
<protein>
    <submittedName>
        <fullName evidence="1">Uncharacterized protein</fullName>
    </submittedName>
</protein>
<sequence>MLKFIFFPSSGLTNDYHQLCDLFLLYQLVYEIFPMLWKTKKIKMQLQNKGAEKQFVINLLFHKVKLQMFP</sequence>
<organism evidence="1 2">
    <name type="scientific">Citrus clementina</name>
    <name type="common">Clementine</name>
    <name type="synonym">Citrus deliciosa x Citrus sinensis</name>
    <dbReference type="NCBI Taxonomy" id="85681"/>
    <lineage>
        <taxon>Eukaryota</taxon>
        <taxon>Viridiplantae</taxon>
        <taxon>Streptophyta</taxon>
        <taxon>Embryophyta</taxon>
        <taxon>Tracheophyta</taxon>
        <taxon>Spermatophyta</taxon>
        <taxon>Magnoliopsida</taxon>
        <taxon>eudicotyledons</taxon>
        <taxon>Gunneridae</taxon>
        <taxon>Pentapetalae</taxon>
        <taxon>rosids</taxon>
        <taxon>malvids</taxon>
        <taxon>Sapindales</taxon>
        <taxon>Rutaceae</taxon>
        <taxon>Aurantioideae</taxon>
        <taxon>Citrus</taxon>
    </lineage>
</organism>
<dbReference type="Gramene" id="ESR38991">
    <property type="protein sequence ID" value="ESR38991"/>
    <property type="gene ID" value="CICLE_v10026897mg"/>
</dbReference>
<dbReference type="EMBL" id="KI536925">
    <property type="protein sequence ID" value="ESR38991.1"/>
    <property type="molecule type" value="Genomic_DNA"/>
</dbReference>
<evidence type="ECO:0000313" key="1">
    <source>
        <dbReference type="EMBL" id="ESR38991.1"/>
    </source>
</evidence>
<gene>
    <name evidence="1" type="ORF">CICLE_v10026897mg</name>
</gene>
<dbReference type="InParanoid" id="V4SPF4"/>
<dbReference type="KEGG" id="cic:CICLE_v10026897mg"/>
<accession>V4SPF4</accession>
<name>V4SPF4_CITCL</name>
<proteinExistence type="predicted"/>